<accession>A0A401Z6Q9</accession>
<gene>
    <name evidence="6" type="ORF">EHYA_10275</name>
</gene>
<evidence type="ECO:0000313" key="7">
    <source>
        <dbReference type="Proteomes" id="UP000286931"/>
    </source>
</evidence>
<dbReference type="Pfam" id="PF01370">
    <property type="entry name" value="Epimerase"/>
    <property type="match status" value="1"/>
</dbReference>
<keyword evidence="7" id="KW-1185">Reference proteome</keyword>
<dbReference type="OrthoDB" id="8770295at2"/>
<dbReference type="InterPro" id="IPR036291">
    <property type="entry name" value="NAD(P)-bd_dom_sf"/>
</dbReference>
<dbReference type="AlphaFoldDB" id="A0A401Z6Q9"/>
<evidence type="ECO:0000256" key="4">
    <source>
        <dbReference type="SAM" id="MobiDB-lite"/>
    </source>
</evidence>
<dbReference type="Gene3D" id="3.40.50.720">
    <property type="entry name" value="NAD(P)-binding Rossmann-like Domain"/>
    <property type="match status" value="1"/>
</dbReference>
<evidence type="ECO:0000256" key="2">
    <source>
        <dbReference type="ARBA" id="ARBA00023002"/>
    </source>
</evidence>
<dbReference type="Proteomes" id="UP000286931">
    <property type="component" value="Unassembled WGS sequence"/>
</dbReference>
<proteinExistence type="inferred from homology"/>
<dbReference type="GO" id="GO:0016491">
    <property type="term" value="F:oxidoreductase activity"/>
    <property type="evidence" value="ECO:0007669"/>
    <property type="project" value="UniProtKB-KW"/>
</dbReference>
<evidence type="ECO:0000259" key="5">
    <source>
        <dbReference type="Pfam" id="PF01370"/>
    </source>
</evidence>
<comment type="caution">
    <text evidence="6">The sequence shown here is derived from an EMBL/GenBank/DDBJ whole genome shotgun (WGS) entry which is preliminary data.</text>
</comment>
<feature type="domain" description="NAD-dependent epimerase/dehydratase" evidence="5">
    <location>
        <begin position="3"/>
        <end position="222"/>
    </location>
</feature>
<name>A0A401Z6Q9_9ACTN</name>
<feature type="region of interest" description="Disordered" evidence="4">
    <location>
        <begin position="287"/>
        <end position="315"/>
    </location>
</feature>
<reference evidence="6 7" key="1">
    <citation type="submission" date="2018-12" db="EMBL/GenBank/DDBJ databases">
        <title>Draft genome sequence of Embleya hyalina NBRC 13850T.</title>
        <authorList>
            <person name="Komaki H."/>
            <person name="Hosoyama A."/>
            <person name="Kimura A."/>
            <person name="Ichikawa N."/>
            <person name="Tamura T."/>
        </authorList>
    </citation>
    <scope>NUCLEOTIDE SEQUENCE [LARGE SCALE GENOMIC DNA]</scope>
    <source>
        <strain evidence="6 7">NBRC 13850</strain>
    </source>
</reference>
<dbReference type="RefSeq" id="WP_126643985.1">
    <property type="nucleotide sequence ID" value="NZ_BIFH01000066.1"/>
</dbReference>
<comment type="similarity">
    <text evidence="1">Belongs to the NAD(P)-dependent epimerase/dehydratase family.</text>
</comment>
<dbReference type="EMBL" id="BIFH01000066">
    <property type="protein sequence ID" value="GCE02498.1"/>
    <property type="molecule type" value="Genomic_DNA"/>
</dbReference>
<sequence length="315" mass="32727">MRVLVTGAAGRLGRAVSAELADRGVPVTALVVGDVEDVGALRVGRVVVGDARDPEVVADALRGVDAVIHLAALASPEVAAPEVVFATNTQATFVVLNEAGRAGVRRAVVASSLSVTGLPFARSTPRPQPAHLPFDTALPLLIEDPYALSKQVDEATAAMMHRRHGMTAVALRLPFLGDPERLAAHAARLAADPALGASEVWSYLDLRDAARACVLGLTAPAVTGAPVLFVAAPDTLMAAPTADLLAAHLPDVPRRAEFPGRTVPIDLAPGRALLGFTARYPYPVAGLDPPDSGRLVGPPESPRPNPNPLSQERHP</sequence>
<dbReference type="SUPFAM" id="SSF51735">
    <property type="entry name" value="NAD(P)-binding Rossmann-fold domains"/>
    <property type="match status" value="1"/>
</dbReference>
<evidence type="ECO:0000256" key="3">
    <source>
        <dbReference type="ARBA" id="ARBA00023027"/>
    </source>
</evidence>
<dbReference type="PANTHER" id="PTHR43103:SF5">
    <property type="entry name" value="4-EPIMERASE, PUTATIVE (AFU_ORTHOLOGUE AFUA_7G00360)-RELATED"/>
    <property type="match status" value="1"/>
</dbReference>
<dbReference type="InterPro" id="IPR001509">
    <property type="entry name" value="Epimerase_deHydtase"/>
</dbReference>
<keyword evidence="3" id="KW-0520">NAD</keyword>
<evidence type="ECO:0000313" key="6">
    <source>
        <dbReference type="EMBL" id="GCE02498.1"/>
    </source>
</evidence>
<keyword evidence="2" id="KW-0560">Oxidoreductase</keyword>
<protein>
    <submittedName>
        <fullName evidence="6">NAD-dependent dehydratase</fullName>
    </submittedName>
</protein>
<organism evidence="6 7">
    <name type="scientific">Embleya hyalina</name>
    <dbReference type="NCBI Taxonomy" id="516124"/>
    <lineage>
        <taxon>Bacteria</taxon>
        <taxon>Bacillati</taxon>
        <taxon>Actinomycetota</taxon>
        <taxon>Actinomycetes</taxon>
        <taxon>Kitasatosporales</taxon>
        <taxon>Streptomycetaceae</taxon>
        <taxon>Embleya</taxon>
    </lineage>
</organism>
<dbReference type="PANTHER" id="PTHR43103">
    <property type="entry name" value="NUCLEOSIDE-DIPHOSPHATE-SUGAR EPIMERASE"/>
    <property type="match status" value="1"/>
</dbReference>
<evidence type="ECO:0000256" key="1">
    <source>
        <dbReference type="ARBA" id="ARBA00007637"/>
    </source>
</evidence>